<proteinExistence type="predicted"/>
<name>A0AAD1QZG2_PELCU</name>
<evidence type="ECO:0000313" key="2">
    <source>
        <dbReference type="EMBL" id="CAH2220159.1"/>
    </source>
</evidence>
<evidence type="ECO:0000313" key="3">
    <source>
        <dbReference type="Proteomes" id="UP001295444"/>
    </source>
</evidence>
<gene>
    <name evidence="2" type="ORF">PECUL_23A057166</name>
</gene>
<dbReference type="Proteomes" id="UP001295444">
    <property type="component" value="Chromosome 01"/>
</dbReference>
<sequence length="141" mass="15564">MAAEQDPETGSTCSEHLSEGHRTDRLAESPSSPQAEGDDSAPAPKKDIRHLLQETKQMFDADINLVRTEMQAVTARVQASEEDILYLRQEVKSMGDTLQYLQSANTAFQNTLDLMEDRSRCMNTATVPEETHDSTPAAHSG</sequence>
<protein>
    <submittedName>
        <fullName evidence="2">Uncharacterized protein</fullName>
    </submittedName>
</protein>
<feature type="compositionally biased region" description="Basic and acidic residues" evidence="1">
    <location>
        <begin position="16"/>
        <end position="27"/>
    </location>
</feature>
<keyword evidence="3" id="KW-1185">Reference proteome</keyword>
<organism evidence="2 3">
    <name type="scientific">Pelobates cultripes</name>
    <name type="common">Western spadefoot toad</name>
    <dbReference type="NCBI Taxonomy" id="61616"/>
    <lineage>
        <taxon>Eukaryota</taxon>
        <taxon>Metazoa</taxon>
        <taxon>Chordata</taxon>
        <taxon>Craniata</taxon>
        <taxon>Vertebrata</taxon>
        <taxon>Euteleostomi</taxon>
        <taxon>Amphibia</taxon>
        <taxon>Batrachia</taxon>
        <taxon>Anura</taxon>
        <taxon>Pelobatoidea</taxon>
        <taxon>Pelobatidae</taxon>
        <taxon>Pelobates</taxon>
    </lineage>
</organism>
<evidence type="ECO:0000256" key="1">
    <source>
        <dbReference type="SAM" id="MobiDB-lite"/>
    </source>
</evidence>
<dbReference type="EMBL" id="OW240912">
    <property type="protein sequence ID" value="CAH2220159.1"/>
    <property type="molecule type" value="Genomic_DNA"/>
</dbReference>
<reference evidence="2" key="1">
    <citation type="submission" date="2022-03" db="EMBL/GenBank/DDBJ databases">
        <authorList>
            <person name="Alioto T."/>
            <person name="Alioto T."/>
            <person name="Gomez Garrido J."/>
        </authorList>
    </citation>
    <scope>NUCLEOTIDE SEQUENCE</scope>
</reference>
<accession>A0AAD1QZG2</accession>
<dbReference type="AlphaFoldDB" id="A0AAD1QZG2"/>
<feature type="region of interest" description="Disordered" evidence="1">
    <location>
        <begin position="1"/>
        <end position="47"/>
    </location>
</feature>